<dbReference type="Proteomes" id="UP000285768">
    <property type="component" value="Chromosome"/>
</dbReference>
<keyword evidence="3" id="KW-0804">Transcription</keyword>
<dbReference type="InterPro" id="IPR050807">
    <property type="entry name" value="TransReg_Diox_bact_type"/>
</dbReference>
<evidence type="ECO:0000256" key="1">
    <source>
        <dbReference type="ARBA" id="ARBA00023015"/>
    </source>
</evidence>
<reference evidence="5 6" key="1">
    <citation type="submission" date="2019-01" db="EMBL/GenBank/DDBJ databases">
        <title>Leucobacter muris sp. nov. isolated from the nose of a laboratory mouse.</title>
        <authorList>
            <person name="Benga L."/>
            <person name="Sproeer C."/>
            <person name="Schumann P."/>
            <person name="Verbarg S."/>
            <person name="Bunk B."/>
            <person name="Engelhardt E."/>
            <person name="Benten P.M."/>
            <person name="Sager M."/>
        </authorList>
    </citation>
    <scope>NUCLEOTIDE SEQUENCE [LARGE SCALE GENOMIC DNA]</scope>
    <source>
        <strain evidence="5 6">DSM 101948</strain>
    </source>
</reference>
<evidence type="ECO:0000313" key="6">
    <source>
        <dbReference type="Proteomes" id="UP000285768"/>
    </source>
</evidence>
<dbReference type="InterPro" id="IPR001387">
    <property type="entry name" value="Cro/C1-type_HTH"/>
</dbReference>
<dbReference type="InterPro" id="IPR010982">
    <property type="entry name" value="Lambda_DNA-bd_dom_sf"/>
</dbReference>
<evidence type="ECO:0000256" key="2">
    <source>
        <dbReference type="ARBA" id="ARBA00023125"/>
    </source>
</evidence>
<evidence type="ECO:0000256" key="3">
    <source>
        <dbReference type="ARBA" id="ARBA00023163"/>
    </source>
</evidence>
<keyword evidence="6" id="KW-1185">Reference proteome</keyword>
<dbReference type="PANTHER" id="PTHR46797">
    <property type="entry name" value="HTH-TYPE TRANSCRIPTIONAL REGULATOR"/>
    <property type="match status" value="1"/>
</dbReference>
<keyword evidence="1" id="KW-0805">Transcription regulation</keyword>
<dbReference type="EMBL" id="CP035037">
    <property type="protein sequence ID" value="QAB17779.1"/>
    <property type="molecule type" value="Genomic_DNA"/>
</dbReference>
<dbReference type="SMART" id="SM00530">
    <property type="entry name" value="HTH_XRE"/>
    <property type="match status" value="1"/>
</dbReference>
<name>A0ABX5QFC0_9MICO</name>
<protein>
    <submittedName>
        <fullName evidence="5">XRE family transcriptional regulator</fullName>
    </submittedName>
</protein>
<feature type="domain" description="HTH cro/C1-type" evidence="4">
    <location>
        <begin position="13"/>
        <end position="67"/>
    </location>
</feature>
<dbReference type="SUPFAM" id="SSF47413">
    <property type="entry name" value="lambda repressor-like DNA-binding domains"/>
    <property type="match status" value="1"/>
</dbReference>
<dbReference type="PROSITE" id="PS50943">
    <property type="entry name" value="HTH_CROC1"/>
    <property type="match status" value="1"/>
</dbReference>
<gene>
    <name evidence="5" type="ORF">Leucomu_07480</name>
</gene>
<evidence type="ECO:0000313" key="5">
    <source>
        <dbReference type="EMBL" id="QAB17779.1"/>
    </source>
</evidence>
<evidence type="ECO:0000259" key="4">
    <source>
        <dbReference type="PROSITE" id="PS50943"/>
    </source>
</evidence>
<keyword evidence="2" id="KW-0238">DNA-binding</keyword>
<dbReference type="Pfam" id="PF13560">
    <property type="entry name" value="HTH_31"/>
    <property type="match status" value="1"/>
</dbReference>
<sequence length="82" mass="9402">MEGELQKVVGRNLRLYRSFRGVSQEAFAERLGVHRTYMGAIERGERNLSLRSLERLAETLDLDPLELLTELRDQDSAPDGKQ</sequence>
<accession>A0ABX5QFC0</accession>
<dbReference type="Gene3D" id="1.10.260.40">
    <property type="entry name" value="lambda repressor-like DNA-binding domains"/>
    <property type="match status" value="1"/>
</dbReference>
<dbReference type="PANTHER" id="PTHR46797:SF23">
    <property type="entry name" value="HTH-TYPE TRANSCRIPTIONAL REGULATOR SUTR"/>
    <property type="match status" value="1"/>
</dbReference>
<organism evidence="5 6">
    <name type="scientific">Leucobacter muris</name>
    <dbReference type="NCBI Taxonomy" id="1935379"/>
    <lineage>
        <taxon>Bacteria</taxon>
        <taxon>Bacillati</taxon>
        <taxon>Actinomycetota</taxon>
        <taxon>Actinomycetes</taxon>
        <taxon>Micrococcales</taxon>
        <taxon>Microbacteriaceae</taxon>
        <taxon>Leucobacter</taxon>
    </lineage>
</organism>
<dbReference type="CDD" id="cd00093">
    <property type="entry name" value="HTH_XRE"/>
    <property type="match status" value="1"/>
</dbReference>
<proteinExistence type="predicted"/>